<gene>
    <name evidence="1" type="ORF">FGW20_08300</name>
</gene>
<evidence type="ECO:0000313" key="2">
    <source>
        <dbReference type="Proteomes" id="UP001168423"/>
    </source>
</evidence>
<keyword evidence="2" id="KW-1185">Reference proteome</keyword>
<dbReference type="RefSeq" id="WP_301677625.1">
    <property type="nucleotide sequence ID" value="NZ_VCYI01000010.1"/>
</dbReference>
<dbReference type="EMBL" id="VCYI01000010">
    <property type="protein sequence ID" value="MDN7013039.1"/>
    <property type="molecule type" value="Genomic_DNA"/>
</dbReference>
<protein>
    <submittedName>
        <fullName evidence="1">Uncharacterized protein</fullName>
    </submittedName>
</protein>
<evidence type="ECO:0000313" key="1">
    <source>
        <dbReference type="EMBL" id="MDN7013039.1"/>
    </source>
</evidence>
<proteinExistence type="predicted"/>
<accession>A0ABT8M1X5</accession>
<name>A0ABT8M1X5_9EURY</name>
<comment type="caution">
    <text evidence="1">The sequence shown here is derived from an EMBL/GenBank/DDBJ whole genome shotgun (WGS) entry which is preliminary data.</text>
</comment>
<organism evidence="1 2">
    <name type="scientific">Methanoculleus methanifontis</name>
    <dbReference type="NCBI Taxonomy" id="2584086"/>
    <lineage>
        <taxon>Archaea</taxon>
        <taxon>Methanobacteriati</taxon>
        <taxon>Methanobacteriota</taxon>
        <taxon>Stenosarchaea group</taxon>
        <taxon>Methanomicrobia</taxon>
        <taxon>Methanomicrobiales</taxon>
        <taxon>Methanomicrobiaceae</taxon>
        <taxon>Methanoculleus</taxon>
    </lineage>
</organism>
<dbReference type="Proteomes" id="UP001168423">
    <property type="component" value="Unassembled WGS sequence"/>
</dbReference>
<reference evidence="1" key="1">
    <citation type="submission" date="2019-05" db="EMBL/GenBank/DDBJ databases">
        <title>Isolation and characterization of methanogens from the cold seep sediment at Four-Way Closure Ridge.</title>
        <authorList>
            <person name="You Y.-T."/>
            <person name="Chen S.-C."/>
            <person name="Zhang W.-L."/>
            <person name="Lai M.-C."/>
        </authorList>
    </citation>
    <scope>NUCLEOTIDE SEQUENCE</scope>
    <source>
        <strain evidence="1">FWC-SCC3</strain>
    </source>
</reference>
<sequence>MSSHALPTSIFRVDEGPPYNKEDLTRLERENQALRGELAGIQRQITMMNAMQADVGATPEALQRLVDARIRAMKSSGEI</sequence>